<keyword evidence="2" id="KW-1185">Reference proteome</keyword>
<evidence type="ECO:0000313" key="2">
    <source>
        <dbReference type="Proteomes" id="UP000317909"/>
    </source>
</evidence>
<protein>
    <submittedName>
        <fullName evidence="1">Sulfur carrier protein ThiS</fullName>
    </submittedName>
</protein>
<dbReference type="InterPro" id="IPR012675">
    <property type="entry name" value="Beta-grasp_dom_sf"/>
</dbReference>
<dbReference type="InterPro" id="IPR003749">
    <property type="entry name" value="ThiS/MoaD-like"/>
</dbReference>
<sequence length="72" mass="7616">MSDPAEFEIHVNGRPRTVAPGSTVATLLETLELDPRTLAVERNLDLVPRGQHAATLLTAGDRLEVVTLVGGG</sequence>
<dbReference type="EMBL" id="CP036339">
    <property type="protein sequence ID" value="QDT75305.1"/>
    <property type="molecule type" value="Genomic_DNA"/>
</dbReference>
<dbReference type="KEGG" id="llh:I41_45150"/>
<dbReference type="RefSeq" id="WP_145434975.1">
    <property type="nucleotide sequence ID" value="NZ_CP036339.1"/>
</dbReference>
<dbReference type="InterPro" id="IPR016155">
    <property type="entry name" value="Mopterin_synth/thiamin_S_b"/>
</dbReference>
<dbReference type="Proteomes" id="UP000317909">
    <property type="component" value="Chromosome"/>
</dbReference>
<reference evidence="1 2" key="1">
    <citation type="submission" date="2019-02" db="EMBL/GenBank/DDBJ databases">
        <title>Deep-cultivation of Planctomycetes and their phenomic and genomic characterization uncovers novel biology.</title>
        <authorList>
            <person name="Wiegand S."/>
            <person name="Jogler M."/>
            <person name="Boedeker C."/>
            <person name="Pinto D."/>
            <person name="Vollmers J."/>
            <person name="Rivas-Marin E."/>
            <person name="Kohn T."/>
            <person name="Peeters S.H."/>
            <person name="Heuer A."/>
            <person name="Rast P."/>
            <person name="Oberbeckmann S."/>
            <person name="Bunk B."/>
            <person name="Jeske O."/>
            <person name="Meyerdierks A."/>
            <person name="Storesund J.E."/>
            <person name="Kallscheuer N."/>
            <person name="Luecker S."/>
            <person name="Lage O.M."/>
            <person name="Pohl T."/>
            <person name="Merkel B.J."/>
            <person name="Hornburger P."/>
            <person name="Mueller R.-W."/>
            <person name="Bruemmer F."/>
            <person name="Labrenz M."/>
            <person name="Spormann A.M."/>
            <person name="Op den Camp H."/>
            <person name="Overmann J."/>
            <person name="Amann R."/>
            <person name="Jetten M.S.M."/>
            <person name="Mascher T."/>
            <person name="Medema M.H."/>
            <person name="Devos D.P."/>
            <person name="Kaster A.-K."/>
            <person name="Ovreas L."/>
            <person name="Rohde M."/>
            <person name="Galperin M.Y."/>
            <person name="Jogler C."/>
        </authorList>
    </citation>
    <scope>NUCLEOTIDE SEQUENCE [LARGE SCALE GENOMIC DNA]</scope>
    <source>
        <strain evidence="1 2">I41</strain>
    </source>
</reference>
<dbReference type="NCBIfam" id="TIGR01683">
    <property type="entry name" value="thiS"/>
    <property type="match status" value="1"/>
</dbReference>
<gene>
    <name evidence="1" type="ORF">I41_45150</name>
</gene>
<accession>A0A517U3X1</accession>
<dbReference type="AlphaFoldDB" id="A0A517U3X1"/>
<dbReference type="PANTHER" id="PTHR34472">
    <property type="entry name" value="SULFUR CARRIER PROTEIN THIS"/>
    <property type="match status" value="1"/>
</dbReference>
<dbReference type="Gene3D" id="3.10.20.30">
    <property type="match status" value="1"/>
</dbReference>
<dbReference type="SUPFAM" id="SSF54285">
    <property type="entry name" value="MoaD/ThiS"/>
    <property type="match status" value="1"/>
</dbReference>
<proteinExistence type="predicted"/>
<organism evidence="1 2">
    <name type="scientific">Lacipirellula limnantheis</name>
    <dbReference type="NCBI Taxonomy" id="2528024"/>
    <lineage>
        <taxon>Bacteria</taxon>
        <taxon>Pseudomonadati</taxon>
        <taxon>Planctomycetota</taxon>
        <taxon>Planctomycetia</taxon>
        <taxon>Pirellulales</taxon>
        <taxon>Lacipirellulaceae</taxon>
        <taxon>Lacipirellula</taxon>
    </lineage>
</organism>
<dbReference type="OrthoDB" id="9798559at2"/>
<dbReference type="InterPro" id="IPR010035">
    <property type="entry name" value="Thi_S"/>
</dbReference>
<dbReference type="Pfam" id="PF02597">
    <property type="entry name" value="ThiS"/>
    <property type="match status" value="1"/>
</dbReference>
<dbReference type="CDD" id="cd00565">
    <property type="entry name" value="Ubl_ThiS"/>
    <property type="match status" value="1"/>
</dbReference>
<dbReference type="PANTHER" id="PTHR34472:SF1">
    <property type="entry name" value="SULFUR CARRIER PROTEIN THIS"/>
    <property type="match status" value="1"/>
</dbReference>
<name>A0A517U3X1_9BACT</name>
<evidence type="ECO:0000313" key="1">
    <source>
        <dbReference type="EMBL" id="QDT75305.1"/>
    </source>
</evidence>